<dbReference type="OrthoDB" id="10035316at2759"/>
<comment type="similarity">
    <text evidence="2">Belongs to the DIPK family.</text>
</comment>
<name>A0A3M0JZ84_HIRRU</name>
<sequence>MTFVQINLLPGKADTKSLEMQGGAAQTPSPACAGVCIASSKGGQPLSHLDEELEITAIPTQTCGDRVRLGPRSSTAHMVMNRSGAVLPGVSCHKFCEGPIGLLGPALGSSRHHSDPCPENPTSWHKEKIYKASADVAIRHLTTIALCHVTRRKGKQPELLSSARTIKKRHSKALLKKLIFLEGHRAATASPSAAHVKPSYSFGRTFLGLDKCNACIGTSICKKFFKEEIRFDTWLSSHLKLPPSSLLSYSGNYTDDAKSWRLVDITRLTSKYQHDRADKRICTSLLKTKSCSLERALRRTQRFQKWLRAKRLTPDLVQGLSSPMLRCPSQRLLDRIVRRYAEVPDAGSIYMDHLTDRDKLRLLYTLAVNSHPILLQIFPDVEGWPFPRYLGSCGRLVVSASTRPLRDFFGAAPEVAADLALQLLAVLRSMATNDLNYFFYFTHVDAGTFGVFSNGHLFIRDASTLGIIDKEEGSQPIDGQQEYKDIFSCLTMNCQSAFVPCDSIREKHSLVMVCQDLLPKLLAGKFLPPVQERIDAFLQSCANSLGDGRGASEAMAELAEILKPLRSCDSRFAYRYPDCRYSDKY</sequence>
<keyword evidence="7" id="KW-1185">Reference proteome</keyword>
<keyword evidence="4" id="KW-0732">Signal</keyword>
<gene>
    <name evidence="6" type="ORF">DUI87_15654</name>
</gene>
<dbReference type="AlphaFoldDB" id="A0A3M0JZ84"/>
<evidence type="ECO:0000256" key="4">
    <source>
        <dbReference type="ARBA" id="ARBA00022729"/>
    </source>
</evidence>
<dbReference type="PANTHER" id="PTHR32073">
    <property type="entry name" value="GH11358P"/>
    <property type="match status" value="1"/>
</dbReference>
<dbReference type="InterPro" id="IPR020519">
    <property type="entry name" value="DIPK2A/B"/>
</dbReference>
<comment type="caution">
    <text evidence="6">The sequence shown here is derived from an EMBL/GenBank/DDBJ whole genome shotgun (WGS) entry which is preliminary data.</text>
</comment>
<dbReference type="Pfam" id="PF12260">
    <property type="entry name" value="PIP49_C"/>
    <property type="match status" value="1"/>
</dbReference>
<dbReference type="GO" id="GO:0005576">
    <property type="term" value="C:extracellular region"/>
    <property type="evidence" value="ECO:0007669"/>
    <property type="project" value="UniProtKB-SubCell"/>
</dbReference>
<accession>A0A3M0JZ84</accession>
<feature type="domain" description="FAM69 protein-kinase" evidence="5">
    <location>
        <begin position="363"/>
        <end position="543"/>
    </location>
</feature>
<evidence type="ECO:0000313" key="6">
    <source>
        <dbReference type="EMBL" id="RMC06223.1"/>
    </source>
</evidence>
<dbReference type="EMBL" id="QRBI01000120">
    <property type="protein sequence ID" value="RMC06223.1"/>
    <property type="molecule type" value="Genomic_DNA"/>
</dbReference>
<evidence type="ECO:0000256" key="3">
    <source>
        <dbReference type="ARBA" id="ARBA00022525"/>
    </source>
</evidence>
<keyword evidence="3" id="KW-0964">Secreted</keyword>
<dbReference type="InterPro" id="IPR022049">
    <property type="entry name" value="FAM69_kinase_dom"/>
</dbReference>
<comment type="subcellular location">
    <subcellularLocation>
        <location evidence="1">Secreted</location>
    </subcellularLocation>
</comment>
<dbReference type="PANTHER" id="PTHR32073:SF8">
    <property type="entry name" value="DIVERGENT PROTEIN KINASE DOMAIN 2B"/>
    <property type="match status" value="1"/>
</dbReference>
<evidence type="ECO:0000256" key="2">
    <source>
        <dbReference type="ARBA" id="ARBA00006338"/>
    </source>
</evidence>
<organism evidence="6 7">
    <name type="scientific">Hirundo rustica rustica</name>
    <dbReference type="NCBI Taxonomy" id="333673"/>
    <lineage>
        <taxon>Eukaryota</taxon>
        <taxon>Metazoa</taxon>
        <taxon>Chordata</taxon>
        <taxon>Craniata</taxon>
        <taxon>Vertebrata</taxon>
        <taxon>Euteleostomi</taxon>
        <taxon>Archelosauria</taxon>
        <taxon>Archosauria</taxon>
        <taxon>Dinosauria</taxon>
        <taxon>Saurischia</taxon>
        <taxon>Theropoda</taxon>
        <taxon>Coelurosauria</taxon>
        <taxon>Aves</taxon>
        <taxon>Neognathae</taxon>
        <taxon>Neoaves</taxon>
        <taxon>Telluraves</taxon>
        <taxon>Australaves</taxon>
        <taxon>Passeriformes</taxon>
        <taxon>Sylvioidea</taxon>
        <taxon>Hirundinidae</taxon>
        <taxon>Hirundo</taxon>
    </lineage>
</organism>
<reference evidence="6 7" key="1">
    <citation type="submission" date="2018-07" db="EMBL/GenBank/DDBJ databases">
        <title>A high quality draft genome assembly of the barn swallow (H. rustica rustica).</title>
        <authorList>
            <person name="Formenti G."/>
            <person name="Chiara M."/>
            <person name="Poveda L."/>
            <person name="Francoijs K.-J."/>
            <person name="Bonisoli-Alquati A."/>
            <person name="Canova L."/>
            <person name="Gianfranceschi L."/>
            <person name="Horner D.S."/>
            <person name="Saino N."/>
        </authorList>
    </citation>
    <scope>NUCLEOTIDE SEQUENCE [LARGE SCALE GENOMIC DNA]</scope>
    <source>
        <strain evidence="6">Chelidonia</strain>
        <tissue evidence="6">Blood</tissue>
    </source>
</reference>
<evidence type="ECO:0000256" key="1">
    <source>
        <dbReference type="ARBA" id="ARBA00004613"/>
    </source>
</evidence>
<evidence type="ECO:0000313" key="7">
    <source>
        <dbReference type="Proteomes" id="UP000269221"/>
    </source>
</evidence>
<protein>
    <recommendedName>
        <fullName evidence="5">FAM69 protein-kinase domain-containing protein</fullName>
    </recommendedName>
</protein>
<evidence type="ECO:0000259" key="5">
    <source>
        <dbReference type="Pfam" id="PF12260"/>
    </source>
</evidence>
<dbReference type="Proteomes" id="UP000269221">
    <property type="component" value="Unassembled WGS sequence"/>
</dbReference>
<proteinExistence type="inferred from homology"/>